<proteinExistence type="predicted"/>
<protein>
    <submittedName>
        <fullName evidence="1">Uncharacterized protein</fullName>
    </submittedName>
</protein>
<keyword evidence="2" id="KW-1185">Reference proteome</keyword>
<reference evidence="1 2" key="1">
    <citation type="submission" date="2020-08" db="EMBL/GenBank/DDBJ databases">
        <title>Description of novel Flavobacterium F-408 isolate.</title>
        <authorList>
            <person name="Saticioglu I.B."/>
            <person name="Duman M."/>
            <person name="Altun S."/>
        </authorList>
    </citation>
    <scope>NUCLEOTIDE SEQUENCE [LARGE SCALE GENOMIC DNA]</scope>
    <source>
        <strain evidence="1 2">F-408</strain>
    </source>
</reference>
<dbReference type="EMBL" id="JACRUN010000002">
    <property type="protein sequence ID" value="MBC5834313.1"/>
    <property type="molecule type" value="Genomic_DNA"/>
</dbReference>
<name>A0ABR7IX14_9FLAO</name>
<comment type="caution">
    <text evidence="1">The sequence shown here is derived from an EMBL/GenBank/DDBJ whole genome shotgun (WGS) entry which is preliminary data.</text>
</comment>
<evidence type="ECO:0000313" key="1">
    <source>
        <dbReference type="EMBL" id="MBC5834313.1"/>
    </source>
</evidence>
<organism evidence="1 2">
    <name type="scientific">Flavobacterium bernardetii</name>
    <dbReference type="NCBI Taxonomy" id="2813823"/>
    <lineage>
        <taxon>Bacteria</taxon>
        <taxon>Pseudomonadati</taxon>
        <taxon>Bacteroidota</taxon>
        <taxon>Flavobacteriia</taxon>
        <taxon>Flavobacteriales</taxon>
        <taxon>Flavobacteriaceae</taxon>
        <taxon>Flavobacterium</taxon>
    </lineage>
</organism>
<dbReference type="Proteomes" id="UP000605990">
    <property type="component" value="Unassembled WGS sequence"/>
</dbReference>
<gene>
    <name evidence="1" type="ORF">H8R27_05375</name>
</gene>
<sequence>MEILINELSLHGQFNNIEEFINTSLNKFVKIYSLLEKQNIYPLKNYNFYNLNITQNQTFNFLLTLKDINGVSDEVRKFKMIADKCINEPYWENNLKHNPNDIFTWKNEVVSNTSLAEAYIRDSSLVSFIPSPFDINSIEIINNDISKNVLNFYDDLELAKYLYNNNKMTFHQFCIVFFRDSKLCFDMVNQKESFDLIIDKNDEIEFLNSFKLFTEMNWPDILAQGGKGKNKTGLAFEQYHDQNYFKNYSPPNEICKFRCSQKFRTYGYRKNEIFHVLVFDLTHKLSD</sequence>
<accession>A0ABR7IX14</accession>
<dbReference type="RefSeq" id="WP_166126435.1">
    <property type="nucleotide sequence ID" value="NZ_JAANOQ010000003.1"/>
</dbReference>
<evidence type="ECO:0000313" key="2">
    <source>
        <dbReference type="Proteomes" id="UP000605990"/>
    </source>
</evidence>